<dbReference type="InterPro" id="IPR000511">
    <property type="entry name" value="Holocyt_c/c1_synthase"/>
</dbReference>
<keyword evidence="4 10" id="KW-0479">Metal-binding</keyword>
<evidence type="ECO:0000256" key="12">
    <source>
        <dbReference type="SAM" id="MobiDB-lite"/>
    </source>
</evidence>
<dbReference type="EMBL" id="HBGY01030305">
    <property type="protein sequence ID" value="CAD9607593.1"/>
    <property type="molecule type" value="Transcribed_RNA"/>
</dbReference>
<evidence type="ECO:0000256" key="3">
    <source>
        <dbReference type="ARBA" id="ARBA00022617"/>
    </source>
</evidence>
<evidence type="ECO:0000256" key="6">
    <source>
        <dbReference type="ARBA" id="ARBA00023004"/>
    </source>
</evidence>
<accession>A0A6U2S9Q3</accession>
<proteinExistence type="inferred from homology"/>
<keyword evidence="5 10" id="KW-0999">Mitochondrion inner membrane</keyword>
<evidence type="ECO:0000313" key="13">
    <source>
        <dbReference type="EMBL" id="CAD9607590.1"/>
    </source>
</evidence>
<organism evidence="13">
    <name type="scientific">Leptocylindrus danicus</name>
    <dbReference type="NCBI Taxonomy" id="163516"/>
    <lineage>
        <taxon>Eukaryota</taxon>
        <taxon>Sar</taxon>
        <taxon>Stramenopiles</taxon>
        <taxon>Ochrophyta</taxon>
        <taxon>Bacillariophyta</taxon>
        <taxon>Coscinodiscophyceae</taxon>
        <taxon>Chaetocerotophycidae</taxon>
        <taxon>Leptocylindrales</taxon>
        <taxon>Leptocylindraceae</taxon>
        <taxon>Leptocylindrus</taxon>
    </lineage>
</organism>
<dbReference type="GO" id="GO:0005743">
    <property type="term" value="C:mitochondrial inner membrane"/>
    <property type="evidence" value="ECO:0007669"/>
    <property type="project" value="UniProtKB-SubCell"/>
</dbReference>
<gene>
    <name evidence="13" type="ORF">LDAN0321_LOCUS18831</name>
    <name evidence="14" type="ORF">LDAN0321_LOCUS18832</name>
</gene>
<dbReference type="AlphaFoldDB" id="A0A6U2S9Q3"/>
<evidence type="ECO:0000313" key="14">
    <source>
        <dbReference type="EMBL" id="CAD9607593.1"/>
    </source>
</evidence>
<feature type="region of interest" description="Disordered" evidence="12">
    <location>
        <begin position="86"/>
        <end position="111"/>
    </location>
</feature>
<evidence type="ECO:0000256" key="9">
    <source>
        <dbReference type="ARBA" id="ARBA00023239"/>
    </source>
</evidence>
<keyword evidence="8 10" id="KW-0472">Membrane</keyword>
<dbReference type="Pfam" id="PF01265">
    <property type="entry name" value="Cyto_heme_lyase"/>
    <property type="match status" value="1"/>
</dbReference>
<comment type="catalytic activity">
    <reaction evidence="10">
        <text>holo-[cytochrome c] = apo-[cytochrome c] + heme b</text>
        <dbReference type="Rhea" id="RHEA:22648"/>
        <dbReference type="Rhea" id="RHEA-COMP:10725"/>
        <dbReference type="Rhea" id="RHEA-COMP:10726"/>
        <dbReference type="ChEBI" id="CHEBI:29950"/>
        <dbReference type="ChEBI" id="CHEBI:60344"/>
        <dbReference type="ChEBI" id="CHEBI:83739"/>
        <dbReference type="EC" id="4.4.1.17"/>
    </reaction>
</comment>
<keyword evidence="11" id="KW-0175">Coiled coil</keyword>
<dbReference type="EC" id="4.4.1.17" evidence="10"/>
<dbReference type="GO" id="GO:0004408">
    <property type="term" value="F:holocytochrome-c synthase activity"/>
    <property type="evidence" value="ECO:0007669"/>
    <property type="project" value="UniProtKB-EC"/>
</dbReference>
<dbReference type="PANTHER" id="PTHR12743">
    <property type="entry name" value="CYTOCHROME C1 HEME LYASE"/>
    <property type="match status" value="1"/>
</dbReference>
<evidence type="ECO:0000256" key="8">
    <source>
        <dbReference type="ARBA" id="ARBA00023136"/>
    </source>
</evidence>
<sequence length="452" mass="50030">MGTSNSKPQTNTPTGCPVNHETNNKKTDTEAGGCPVKHEIQKTNDDGGCPVQHTNKTVYNVYSQPIDPSNNMPSSSAVTNQLPAASQTEELSTNRVQSTIPKGGTDSSTWTYPSPQMFYNALVRKGKLDAENVKESDVTSVVAVHNNMNEKTWAKVMEWEDLIAGEIGGMGKSKLLKFMGKPTELSPKARLKNAIFGHPLPFDRHDWTIVRQDGTEVRYIIDYYHNDEAASTEDNSGFPDMHDRKAIQSILVDVRPAIDSPVQLFQRACYMPYARQVGLTQFEPLDMMPSAELKSQRAEADRVWAHIQANANASGQKNTTQNSNESESAAADTTQEEEMPRISEKEAQALAQKLQEMMQSCQIAQKKLTQCNDEEECATASLDFTLCMSKILCPLQYGAVTKSLHSGDGEENEELYNARVEKALENATECVGGVNVRAAFARRQFPHLFGKQ</sequence>
<keyword evidence="3 10" id="KW-0349">Heme</keyword>
<keyword evidence="9 10" id="KW-0456">Lyase</keyword>
<feature type="coiled-coil region" evidence="11">
    <location>
        <begin position="347"/>
        <end position="374"/>
    </location>
</feature>
<dbReference type="EMBL" id="HBGY01030304">
    <property type="protein sequence ID" value="CAD9607590.1"/>
    <property type="molecule type" value="Transcribed_RNA"/>
</dbReference>
<evidence type="ECO:0000256" key="10">
    <source>
        <dbReference type="RuleBase" id="RU363130"/>
    </source>
</evidence>
<evidence type="ECO:0000256" key="7">
    <source>
        <dbReference type="ARBA" id="ARBA00023128"/>
    </source>
</evidence>
<feature type="region of interest" description="Disordered" evidence="12">
    <location>
        <begin position="312"/>
        <end position="342"/>
    </location>
</feature>
<evidence type="ECO:0000256" key="4">
    <source>
        <dbReference type="ARBA" id="ARBA00022723"/>
    </source>
</evidence>
<protein>
    <recommendedName>
        <fullName evidence="10">Holocytochrome c-type synthase</fullName>
        <ecNumber evidence="10">4.4.1.17</ecNumber>
    </recommendedName>
</protein>
<dbReference type="PANTHER" id="PTHR12743:SF8">
    <property type="entry name" value="PROTEIN HRI1"/>
    <property type="match status" value="1"/>
</dbReference>
<dbReference type="GO" id="GO:0046872">
    <property type="term" value="F:metal ion binding"/>
    <property type="evidence" value="ECO:0007669"/>
    <property type="project" value="UniProtKB-KW"/>
</dbReference>
<evidence type="ECO:0000256" key="2">
    <source>
        <dbReference type="ARBA" id="ARBA00007255"/>
    </source>
</evidence>
<feature type="compositionally biased region" description="Polar residues" evidence="12">
    <location>
        <begin position="1"/>
        <end position="14"/>
    </location>
</feature>
<reference evidence="13" key="1">
    <citation type="submission" date="2021-01" db="EMBL/GenBank/DDBJ databases">
        <authorList>
            <person name="Corre E."/>
            <person name="Pelletier E."/>
            <person name="Niang G."/>
            <person name="Scheremetjew M."/>
            <person name="Finn R."/>
            <person name="Kale V."/>
            <person name="Holt S."/>
            <person name="Cochrane G."/>
            <person name="Meng A."/>
            <person name="Brown T."/>
            <person name="Cohen L."/>
        </authorList>
    </citation>
    <scope>NUCLEOTIDE SEQUENCE</scope>
    <source>
        <strain evidence="13">B650</strain>
    </source>
</reference>
<comment type="similarity">
    <text evidence="2 10">Belongs to the cytochrome c-type heme lyase family.</text>
</comment>
<keyword evidence="7 10" id="KW-0496">Mitochondrion</keyword>
<keyword evidence="6 10" id="KW-0408">Iron</keyword>
<evidence type="ECO:0000256" key="1">
    <source>
        <dbReference type="ARBA" id="ARBA00004273"/>
    </source>
</evidence>
<comment type="function">
    <text evidence="10">Lyase that catalyzes the covalent linking of the heme group to the cytochrome C apoprotein to produce the mature functional cytochrome.</text>
</comment>
<feature type="region of interest" description="Disordered" evidence="12">
    <location>
        <begin position="1"/>
        <end position="39"/>
    </location>
</feature>
<feature type="compositionally biased region" description="Polar residues" evidence="12">
    <location>
        <begin position="312"/>
        <end position="333"/>
    </location>
</feature>
<comment type="subcellular location">
    <subcellularLocation>
        <location evidence="1 10">Mitochondrion inner membrane</location>
    </subcellularLocation>
</comment>
<evidence type="ECO:0000256" key="5">
    <source>
        <dbReference type="ARBA" id="ARBA00022792"/>
    </source>
</evidence>
<evidence type="ECO:0000256" key="11">
    <source>
        <dbReference type="SAM" id="Coils"/>
    </source>
</evidence>
<dbReference type="PROSITE" id="PS00822">
    <property type="entry name" value="CYTO_HEME_LYASE_2"/>
    <property type="match status" value="1"/>
</dbReference>
<name>A0A6U2S9Q3_9STRA</name>